<accession>A0A948W7A2</accession>
<keyword evidence="1" id="KW-0732">Signal</keyword>
<evidence type="ECO:0000313" key="2">
    <source>
        <dbReference type="EMBL" id="MBU2691421.1"/>
    </source>
</evidence>
<sequence length="253" mass="28504">MNRRILTILMFLAICGAPVLSALAQASPFENADLSPALIFNSQSAGSAPYHETSRMKVIAASMAIPGWGQKMTGHSGRAEAFLGAEIGIWTAFTVFQVQGHLRRNSYIDYAEVMAGVQNGDNASEEYYRNVGRYMSTEDYMQDVQRDARARYLDDLEARRAYVENHSIPTDRRWEWENQSDRHRYRDKRSASMSAYQRRTYMIGVGIVNRLLSAIDAARSFQAPGSNRGLTFHLQPDPDNRGPLQFCVSIPIP</sequence>
<dbReference type="AlphaFoldDB" id="A0A948W7A2"/>
<evidence type="ECO:0008006" key="4">
    <source>
        <dbReference type="Google" id="ProtNLM"/>
    </source>
</evidence>
<comment type="caution">
    <text evidence="2">The sequence shown here is derived from an EMBL/GenBank/DDBJ whole genome shotgun (WGS) entry which is preliminary data.</text>
</comment>
<reference evidence="2" key="1">
    <citation type="submission" date="2021-05" db="EMBL/GenBank/DDBJ databases">
        <title>Energy efficiency and biological interactions define the core microbiome of deep oligotrophic groundwater.</title>
        <authorList>
            <person name="Mehrshad M."/>
            <person name="Lopez-Fernandez M."/>
            <person name="Bell E."/>
            <person name="Bernier-Latmani R."/>
            <person name="Bertilsson S."/>
            <person name="Dopson M."/>
        </authorList>
    </citation>
    <scope>NUCLEOTIDE SEQUENCE</scope>
    <source>
        <strain evidence="2">Modern_marine.mb.64</strain>
    </source>
</reference>
<dbReference type="Proteomes" id="UP000777784">
    <property type="component" value="Unassembled WGS sequence"/>
</dbReference>
<evidence type="ECO:0000256" key="1">
    <source>
        <dbReference type="SAM" id="SignalP"/>
    </source>
</evidence>
<name>A0A948W7A2_UNCEI</name>
<proteinExistence type="predicted"/>
<feature type="signal peptide" evidence="1">
    <location>
        <begin position="1"/>
        <end position="24"/>
    </location>
</feature>
<gene>
    <name evidence="2" type="ORF">KJ970_10890</name>
</gene>
<organism evidence="2 3">
    <name type="scientific">Eiseniibacteriota bacterium</name>
    <dbReference type="NCBI Taxonomy" id="2212470"/>
    <lineage>
        <taxon>Bacteria</taxon>
        <taxon>Candidatus Eiseniibacteriota</taxon>
    </lineage>
</organism>
<feature type="chain" id="PRO_5037006407" description="DUF5683 domain-containing protein" evidence="1">
    <location>
        <begin position="25"/>
        <end position="253"/>
    </location>
</feature>
<protein>
    <recommendedName>
        <fullName evidence="4">DUF5683 domain-containing protein</fullName>
    </recommendedName>
</protein>
<dbReference type="EMBL" id="JAHJDP010000061">
    <property type="protein sequence ID" value="MBU2691421.1"/>
    <property type="molecule type" value="Genomic_DNA"/>
</dbReference>
<evidence type="ECO:0000313" key="3">
    <source>
        <dbReference type="Proteomes" id="UP000777784"/>
    </source>
</evidence>